<feature type="domain" description="RING-type" evidence="3">
    <location>
        <begin position="23"/>
        <end position="62"/>
    </location>
</feature>
<dbReference type="AlphaFoldDB" id="A0A7J6KW22"/>
<protein>
    <recommendedName>
        <fullName evidence="3">RING-type domain-containing protein</fullName>
    </recommendedName>
</protein>
<dbReference type="InterPro" id="IPR001841">
    <property type="entry name" value="Znf_RING"/>
</dbReference>
<name>A0A7J6KW22_PERCH</name>
<dbReference type="PROSITE" id="PS50089">
    <property type="entry name" value="ZF_RING_2"/>
    <property type="match status" value="1"/>
</dbReference>
<evidence type="ECO:0000313" key="5">
    <source>
        <dbReference type="Proteomes" id="UP000591131"/>
    </source>
</evidence>
<comment type="caution">
    <text evidence="4">The sequence shown here is derived from an EMBL/GenBank/DDBJ whole genome shotgun (WGS) entry which is preliminary data.</text>
</comment>
<gene>
    <name evidence="4" type="ORF">FOL47_000325</name>
</gene>
<dbReference type="OrthoDB" id="1711136at2759"/>
<reference evidence="4 5" key="1">
    <citation type="submission" date="2020-04" db="EMBL/GenBank/DDBJ databases">
        <title>Perkinsus chesapeaki whole genome sequence.</title>
        <authorList>
            <person name="Bogema D.R."/>
        </authorList>
    </citation>
    <scope>NUCLEOTIDE SEQUENCE [LARGE SCALE GENOMIC DNA]</scope>
    <source>
        <strain evidence="4">ATCC PRA-425</strain>
    </source>
</reference>
<dbReference type="GO" id="GO:0061630">
    <property type="term" value="F:ubiquitin protein ligase activity"/>
    <property type="evidence" value="ECO:0007669"/>
    <property type="project" value="UniProtKB-EC"/>
</dbReference>
<sequence length="188" mass="19769">TPTPHGSLELSDLALDDDDDGTCKICMENPATIILLPCGHGGLCQGCAKDLVLAGKTCYICREEFTMLAEMSQKWPSEREKEAKKEKDVKGEYLGRMIRPDALHHAASTARAEDILSVQVTSGEDLDTVTSLRGNSDDITTSDTPPPAAAPASSRPARSMPSDNDGVSTGTLTTAAAAGSRVPAIIAL</sequence>
<dbReference type="Gene3D" id="3.30.40.10">
    <property type="entry name" value="Zinc/RING finger domain, C3HC4 (zinc finger)"/>
    <property type="match status" value="1"/>
</dbReference>
<dbReference type="PANTHER" id="PTHR22996">
    <property type="entry name" value="MAHOGUNIN"/>
    <property type="match status" value="1"/>
</dbReference>
<organism evidence="4 5">
    <name type="scientific">Perkinsus chesapeaki</name>
    <name type="common">Clam parasite</name>
    <name type="synonym">Perkinsus andrewsi</name>
    <dbReference type="NCBI Taxonomy" id="330153"/>
    <lineage>
        <taxon>Eukaryota</taxon>
        <taxon>Sar</taxon>
        <taxon>Alveolata</taxon>
        <taxon>Perkinsozoa</taxon>
        <taxon>Perkinsea</taxon>
        <taxon>Perkinsida</taxon>
        <taxon>Perkinsidae</taxon>
        <taxon>Perkinsus</taxon>
    </lineage>
</organism>
<keyword evidence="1" id="KW-0862">Zinc</keyword>
<dbReference type="GO" id="GO:0008270">
    <property type="term" value="F:zinc ion binding"/>
    <property type="evidence" value="ECO:0007669"/>
    <property type="project" value="UniProtKB-KW"/>
</dbReference>
<dbReference type="PANTHER" id="PTHR22996:SF0">
    <property type="entry name" value="RE60872P-RELATED"/>
    <property type="match status" value="1"/>
</dbReference>
<dbReference type="EMBL" id="JAAPAO010001046">
    <property type="protein sequence ID" value="KAF4651533.1"/>
    <property type="molecule type" value="Genomic_DNA"/>
</dbReference>
<feature type="non-terminal residue" evidence="4">
    <location>
        <position position="188"/>
    </location>
</feature>
<proteinExistence type="predicted"/>
<accession>A0A7J6KW22</accession>
<keyword evidence="5" id="KW-1185">Reference proteome</keyword>
<dbReference type="SUPFAM" id="SSF57850">
    <property type="entry name" value="RING/U-box"/>
    <property type="match status" value="1"/>
</dbReference>
<dbReference type="InterPro" id="IPR045194">
    <property type="entry name" value="MGRN1/RNF157-like"/>
</dbReference>
<feature type="region of interest" description="Disordered" evidence="2">
    <location>
        <begin position="128"/>
        <end position="171"/>
    </location>
</feature>
<keyword evidence="1" id="KW-0863">Zinc-finger</keyword>
<evidence type="ECO:0000313" key="4">
    <source>
        <dbReference type="EMBL" id="KAF4651533.1"/>
    </source>
</evidence>
<dbReference type="Proteomes" id="UP000591131">
    <property type="component" value="Unassembled WGS sequence"/>
</dbReference>
<dbReference type="InterPro" id="IPR013083">
    <property type="entry name" value="Znf_RING/FYVE/PHD"/>
</dbReference>
<evidence type="ECO:0000256" key="1">
    <source>
        <dbReference type="PROSITE-ProRule" id="PRU00175"/>
    </source>
</evidence>
<feature type="compositionally biased region" description="Low complexity" evidence="2">
    <location>
        <begin position="150"/>
        <end position="171"/>
    </location>
</feature>
<keyword evidence="1" id="KW-0479">Metal-binding</keyword>
<evidence type="ECO:0000259" key="3">
    <source>
        <dbReference type="PROSITE" id="PS50089"/>
    </source>
</evidence>
<evidence type="ECO:0000256" key="2">
    <source>
        <dbReference type="SAM" id="MobiDB-lite"/>
    </source>
</evidence>
<dbReference type="CDD" id="cd16649">
    <property type="entry name" value="mRING-HC-C3HC5_CGRF1-like"/>
    <property type="match status" value="1"/>
</dbReference>
<dbReference type="Pfam" id="PF13920">
    <property type="entry name" value="zf-C3HC4_3"/>
    <property type="match status" value="1"/>
</dbReference>
<dbReference type="SMART" id="SM00184">
    <property type="entry name" value="RING"/>
    <property type="match status" value="1"/>
</dbReference>
<dbReference type="GO" id="GO:0016567">
    <property type="term" value="P:protein ubiquitination"/>
    <property type="evidence" value="ECO:0007669"/>
    <property type="project" value="TreeGrafter"/>
</dbReference>